<proteinExistence type="predicted"/>
<dbReference type="InterPro" id="IPR019425">
    <property type="entry name" value="7TM_GPCR_serpentine_rcpt_Srt"/>
</dbReference>
<feature type="transmembrane region" description="Helical" evidence="1">
    <location>
        <begin position="150"/>
        <end position="173"/>
    </location>
</feature>
<name>A0A7E4UU77_PANRE</name>
<dbReference type="PANTHER" id="PTHR23021">
    <property type="entry name" value="SERPENTINE RECEPTOR, CLASS T"/>
    <property type="match status" value="1"/>
</dbReference>
<dbReference type="PANTHER" id="PTHR23021:SF11">
    <property type="entry name" value="SERPENTINE RECEPTOR, CLASS T"/>
    <property type="match status" value="1"/>
</dbReference>
<dbReference type="Pfam" id="PF10321">
    <property type="entry name" value="7TM_GPCR_Srt"/>
    <property type="match status" value="1"/>
</dbReference>
<accession>A0A7E4UU77</accession>
<sequence length="672" mass="77263">MNKLLFNHQAYELEYNCSFYNVNQIPLEDRRHPIVGCIFILTATLMILLYIPCLVVFCQRRFRKQACYKLMVFLGVIDVVLTFCNGVLTGFFVFFGIVYCDIPLIIYIIGSFGQGLWCAQSVGLVFLALNRCLEMARSHLSELLFDKKLVYVWMGIAMVYCLIVSWYSTAFIFSGFHMTWQFNPHAGYFEDVEHKYRSAIHMPNNLFVIVAMVLIYTIFAVIFWKKTSGTTNRKHVAFFKMMTSSSFKVSKNILFLGDSFAKAVTLDALATLCKFDEWDTAIDDNMLRLSPPQNTNQLKCLNDEDDNGQHRPPEIRLHSFVKKDDTVFNFIDVPECGAITGAAFNKHNSHFLNDLTEIHAIVVVVNGKGTHFLDEFIRTLNNVLTWLPKAAAANLIFVGCDVANPHLSVPPLQKYLDVVNADYESKFDETLNLTALNRLYFVDYTPFDYLTTCRKAVYMNDNEPEPRLIDLRGRWETTRYTLFALLNKVMTLQSISTAVIRDVDAARTMLKIGDKVISEFDFYKHKQAISDVFQEQQSFVGSVYDNIEKEIHKIKNTVADAELFLRENSIFPVANVKLTSLQYEMVFDKLYDTSADVQKLQINNNNLKNRSINGKALTTYRQWNSFGQDLIQLFQLKYTGSHVESAFNDHYRKINIEVENPSVTVADSLPLW</sequence>
<feature type="transmembrane region" description="Helical" evidence="1">
    <location>
        <begin position="206"/>
        <end position="224"/>
    </location>
</feature>
<feature type="transmembrane region" description="Helical" evidence="1">
    <location>
        <begin position="70"/>
        <end position="98"/>
    </location>
</feature>
<evidence type="ECO:0000313" key="3">
    <source>
        <dbReference type="WBParaSite" id="Pan_g12827.t1"/>
    </source>
</evidence>
<evidence type="ECO:0000313" key="2">
    <source>
        <dbReference type="Proteomes" id="UP000492821"/>
    </source>
</evidence>
<evidence type="ECO:0000256" key="1">
    <source>
        <dbReference type="SAM" id="Phobius"/>
    </source>
</evidence>
<dbReference type="AlphaFoldDB" id="A0A7E4UU77"/>
<keyword evidence="2" id="KW-1185">Reference proteome</keyword>
<dbReference type="Gene3D" id="1.20.1070.10">
    <property type="entry name" value="Rhodopsin 7-helix transmembrane proteins"/>
    <property type="match status" value="1"/>
</dbReference>
<dbReference type="SUPFAM" id="SSF81321">
    <property type="entry name" value="Family A G protein-coupled receptor-like"/>
    <property type="match status" value="1"/>
</dbReference>
<keyword evidence="1" id="KW-0812">Transmembrane</keyword>
<dbReference type="Proteomes" id="UP000492821">
    <property type="component" value="Unassembled WGS sequence"/>
</dbReference>
<feature type="transmembrane region" description="Helical" evidence="1">
    <location>
        <begin position="33"/>
        <end position="58"/>
    </location>
</feature>
<dbReference type="WBParaSite" id="Pan_g12827.t1">
    <property type="protein sequence ID" value="Pan_g12827.t1"/>
    <property type="gene ID" value="Pan_g12827"/>
</dbReference>
<reference evidence="2" key="1">
    <citation type="journal article" date="2013" name="Genetics">
        <title>The draft genome and transcriptome of Panagrellus redivivus are shaped by the harsh demands of a free-living lifestyle.</title>
        <authorList>
            <person name="Srinivasan J."/>
            <person name="Dillman A.R."/>
            <person name="Macchietto M.G."/>
            <person name="Heikkinen L."/>
            <person name="Lakso M."/>
            <person name="Fracchia K.M."/>
            <person name="Antoshechkin I."/>
            <person name="Mortazavi A."/>
            <person name="Wong G."/>
            <person name="Sternberg P.W."/>
        </authorList>
    </citation>
    <scope>NUCLEOTIDE SEQUENCE [LARGE SCALE GENOMIC DNA]</scope>
    <source>
        <strain evidence="2">MT8872</strain>
    </source>
</reference>
<reference evidence="3" key="2">
    <citation type="submission" date="2020-10" db="UniProtKB">
        <authorList>
            <consortium name="WormBaseParasite"/>
        </authorList>
    </citation>
    <scope>IDENTIFICATION</scope>
</reference>
<keyword evidence="1" id="KW-0472">Membrane</keyword>
<organism evidence="2 3">
    <name type="scientific">Panagrellus redivivus</name>
    <name type="common">Microworm</name>
    <dbReference type="NCBI Taxonomy" id="6233"/>
    <lineage>
        <taxon>Eukaryota</taxon>
        <taxon>Metazoa</taxon>
        <taxon>Ecdysozoa</taxon>
        <taxon>Nematoda</taxon>
        <taxon>Chromadorea</taxon>
        <taxon>Rhabditida</taxon>
        <taxon>Tylenchina</taxon>
        <taxon>Panagrolaimomorpha</taxon>
        <taxon>Panagrolaimoidea</taxon>
        <taxon>Panagrolaimidae</taxon>
        <taxon>Panagrellus</taxon>
    </lineage>
</organism>
<keyword evidence="1" id="KW-1133">Transmembrane helix</keyword>
<protein>
    <submittedName>
        <fullName evidence="3">G_PROTEIN_RECEP_F1_2 domain-containing protein</fullName>
    </submittedName>
</protein>
<feature type="transmembrane region" description="Helical" evidence="1">
    <location>
        <begin position="104"/>
        <end position="129"/>
    </location>
</feature>